<feature type="transmembrane region" description="Helical" evidence="1">
    <location>
        <begin position="176"/>
        <end position="194"/>
    </location>
</feature>
<keyword evidence="1" id="KW-1133">Transmembrane helix</keyword>
<dbReference type="Proteomes" id="UP001295684">
    <property type="component" value="Unassembled WGS sequence"/>
</dbReference>
<evidence type="ECO:0008006" key="4">
    <source>
        <dbReference type="Google" id="ProtNLM"/>
    </source>
</evidence>
<keyword evidence="1" id="KW-0472">Membrane</keyword>
<name>A0AAD1XNE7_EUPCR</name>
<feature type="transmembrane region" description="Helical" evidence="1">
    <location>
        <begin position="67"/>
        <end position="89"/>
    </location>
</feature>
<evidence type="ECO:0000256" key="1">
    <source>
        <dbReference type="SAM" id="Phobius"/>
    </source>
</evidence>
<dbReference type="EMBL" id="CAMPGE010017334">
    <property type="protein sequence ID" value="CAI2375827.1"/>
    <property type="molecule type" value="Genomic_DNA"/>
</dbReference>
<feature type="transmembrane region" description="Helical" evidence="1">
    <location>
        <begin position="206"/>
        <end position="231"/>
    </location>
</feature>
<evidence type="ECO:0000313" key="2">
    <source>
        <dbReference type="EMBL" id="CAI2375827.1"/>
    </source>
</evidence>
<keyword evidence="1" id="KW-0812">Transmembrane</keyword>
<protein>
    <recommendedName>
        <fullName evidence="4">TRP C-terminal domain-containing protein</fullName>
    </recommendedName>
</protein>
<sequence length="276" mass="31734">MLLKCCVRESEIKRKISCNNLARKILELFNFSVFIRVMIEGFQILLITSVSEISNIDTSSLKYQVSIGFAFVCVACCTACLLFSFYIFYSTKDIFDPDETYKLAEFITGVSDSKYSRIYSFAALIRRTMMILALILLQNLDSFYLACILSAIQILYFLFMIFARPFEKVENNIIEIVNEFIFLTLSFFLCVFNSESEWTPTVTKTFSFIILSNSLIITFIILLTLLITIVIKCSSKTKSKLLPTKITPTTLERVPKRSYTTHQESEVSIIRISVRT</sequence>
<evidence type="ECO:0000313" key="3">
    <source>
        <dbReference type="Proteomes" id="UP001295684"/>
    </source>
</evidence>
<accession>A0AAD1XNE7</accession>
<reference evidence="2" key="1">
    <citation type="submission" date="2023-07" db="EMBL/GenBank/DDBJ databases">
        <authorList>
            <consortium name="AG Swart"/>
            <person name="Singh M."/>
            <person name="Singh A."/>
            <person name="Seah K."/>
            <person name="Emmerich C."/>
        </authorList>
    </citation>
    <scope>NUCLEOTIDE SEQUENCE</scope>
    <source>
        <strain evidence="2">DP1</strain>
    </source>
</reference>
<dbReference type="AlphaFoldDB" id="A0AAD1XNE7"/>
<organism evidence="2 3">
    <name type="scientific">Euplotes crassus</name>
    <dbReference type="NCBI Taxonomy" id="5936"/>
    <lineage>
        <taxon>Eukaryota</taxon>
        <taxon>Sar</taxon>
        <taxon>Alveolata</taxon>
        <taxon>Ciliophora</taxon>
        <taxon>Intramacronucleata</taxon>
        <taxon>Spirotrichea</taxon>
        <taxon>Hypotrichia</taxon>
        <taxon>Euplotida</taxon>
        <taxon>Euplotidae</taxon>
        <taxon>Moneuplotes</taxon>
    </lineage>
</organism>
<gene>
    <name evidence="2" type="ORF">ECRASSUSDP1_LOCUS17192</name>
</gene>
<feature type="transmembrane region" description="Helical" evidence="1">
    <location>
        <begin position="25"/>
        <end position="47"/>
    </location>
</feature>
<keyword evidence="3" id="KW-1185">Reference proteome</keyword>
<proteinExistence type="predicted"/>
<feature type="transmembrane region" description="Helical" evidence="1">
    <location>
        <begin position="143"/>
        <end position="164"/>
    </location>
</feature>
<feature type="transmembrane region" description="Helical" evidence="1">
    <location>
        <begin position="118"/>
        <end position="137"/>
    </location>
</feature>
<comment type="caution">
    <text evidence="2">The sequence shown here is derived from an EMBL/GenBank/DDBJ whole genome shotgun (WGS) entry which is preliminary data.</text>
</comment>